<dbReference type="AlphaFoldDB" id="A0A5M9X321"/>
<name>A0A5M9X321_PAEAM</name>
<reference evidence="1 2" key="1">
    <citation type="journal article" date="2019" name="J. Ind. Microbiol. Biotechnol.">
        <title>Paenibacillus amylolyticus 27C64 has a diverse set of carbohydrate-active enzymes and complete pectin deconstruction system.</title>
        <authorList>
            <person name="Keggi C."/>
            <person name="Doran-Peterson J."/>
        </authorList>
    </citation>
    <scope>NUCLEOTIDE SEQUENCE [LARGE SCALE GENOMIC DNA]</scope>
    <source>
        <strain evidence="1 2">27C64</strain>
    </source>
</reference>
<evidence type="ECO:0000313" key="1">
    <source>
        <dbReference type="EMBL" id="KAA8787848.1"/>
    </source>
</evidence>
<proteinExistence type="predicted"/>
<dbReference type="Proteomes" id="UP000323664">
    <property type="component" value="Unassembled WGS sequence"/>
</dbReference>
<dbReference type="RefSeq" id="WP_123067433.1">
    <property type="nucleotide sequence ID" value="NZ_RIAS01000034.1"/>
</dbReference>
<evidence type="ECO:0000313" key="2">
    <source>
        <dbReference type="Proteomes" id="UP000323664"/>
    </source>
</evidence>
<organism evidence="1 2">
    <name type="scientific">Paenibacillus amylolyticus</name>
    <dbReference type="NCBI Taxonomy" id="1451"/>
    <lineage>
        <taxon>Bacteria</taxon>
        <taxon>Bacillati</taxon>
        <taxon>Bacillota</taxon>
        <taxon>Bacilli</taxon>
        <taxon>Bacillales</taxon>
        <taxon>Paenibacillaceae</taxon>
        <taxon>Paenibacillus</taxon>
    </lineage>
</organism>
<accession>A0A5M9X321</accession>
<gene>
    <name evidence="1" type="ORF">EC604_28915</name>
</gene>
<comment type="caution">
    <text evidence="1">The sequence shown here is derived from an EMBL/GenBank/DDBJ whole genome shotgun (WGS) entry which is preliminary data.</text>
</comment>
<dbReference type="EMBL" id="RIAS01000034">
    <property type="protein sequence ID" value="KAA8787848.1"/>
    <property type="molecule type" value="Genomic_DNA"/>
</dbReference>
<protein>
    <submittedName>
        <fullName evidence="1">Uncharacterized protein</fullName>
    </submittedName>
</protein>
<sequence length="99" mass="11049">MERTKMNFNCADANEIVVEGNSEIFGGVDLQIQAITAMLENLNFKFAYDHVGPDYADQSFLRILEALGSALKAEGVYPDGISNMEAVQYYLKFTLDQES</sequence>
<dbReference type="OrthoDB" id="9949698at2"/>